<dbReference type="STRING" id="326424.FRAAL1463"/>
<dbReference type="InterPro" id="IPR021784">
    <property type="entry name" value="DUF3349"/>
</dbReference>
<accession>Q0RQQ4</accession>
<proteinExistence type="predicted"/>
<organism evidence="1 2">
    <name type="scientific">Frankia alni (strain DSM 45986 / CECT 9034 / ACN14a)</name>
    <dbReference type="NCBI Taxonomy" id="326424"/>
    <lineage>
        <taxon>Bacteria</taxon>
        <taxon>Bacillati</taxon>
        <taxon>Actinomycetota</taxon>
        <taxon>Actinomycetes</taxon>
        <taxon>Frankiales</taxon>
        <taxon>Frankiaceae</taxon>
        <taxon>Frankia</taxon>
    </lineage>
</organism>
<evidence type="ECO:0000313" key="2">
    <source>
        <dbReference type="Proteomes" id="UP000000657"/>
    </source>
</evidence>
<dbReference type="eggNOG" id="ENOG5032XWS">
    <property type="taxonomic scope" value="Bacteria"/>
</dbReference>
<evidence type="ECO:0000313" key="1">
    <source>
        <dbReference type="EMBL" id="CAJ60119.1"/>
    </source>
</evidence>
<dbReference type="Gene3D" id="1.10.10.2390">
    <property type="match status" value="1"/>
</dbReference>
<evidence type="ECO:0008006" key="3">
    <source>
        <dbReference type="Google" id="ProtNLM"/>
    </source>
</evidence>
<protein>
    <recommendedName>
        <fullName evidence="3">DUF3349 domain-containing protein</fullName>
    </recommendedName>
</protein>
<dbReference type="AlphaFoldDB" id="Q0RQQ4"/>
<dbReference type="KEGG" id="fal:FRAAL1463"/>
<dbReference type="Pfam" id="PF11829">
    <property type="entry name" value="DUF3349"/>
    <property type="match status" value="1"/>
</dbReference>
<name>Q0RQQ4_FRAAA</name>
<dbReference type="HOGENOM" id="CLU_140987_1_0_11"/>
<dbReference type="Proteomes" id="UP000000657">
    <property type="component" value="Chromosome"/>
</dbReference>
<keyword evidence="2" id="KW-1185">Reference proteome</keyword>
<gene>
    <name evidence="1" type="ordered locus">FRAAL1463</name>
</gene>
<dbReference type="EMBL" id="CT573213">
    <property type="protein sequence ID" value="CAJ60119.1"/>
    <property type="molecule type" value="Genomic_DNA"/>
</dbReference>
<reference evidence="1 2" key="1">
    <citation type="journal article" date="2007" name="Genome Res.">
        <title>Genome characteristics of facultatively symbiotic Frankia sp. strains reflect host range and host plant biogeography.</title>
        <authorList>
            <person name="Normand P."/>
            <person name="Lapierre P."/>
            <person name="Tisa L.S."/>
            <person name="Gogarten J.P."/>
            <person name="Alloisio N."/>
            <person name="Bagnarol E."/>
            <person name="Bassi C.A."/>
            <person name="Berry A.M."/>
            <person name="Bickhart D.M."/>
            <person name="Choisne N."/>
            <person name="Couloux A."/>
            <person name="Cournoyer B."/>
            <person name="Cruveiller S."/>
            <person name="Daubin V."/>
            <person name="Demange N."/>
            <person name="Francino M.P."/>
            <person name="Goltsman E."/>
            <person name="Huang Y."/>
            <person name="Kopp O.R."/>
            <person name="Labarre L."/>
            <person name="Lapidus A."/>
            <person name="Lavire C."/>
            <person name="Marechal J."/>
            <person name="Martinez M."/>
            <person name="Mastronunzio J.E."/>
            <person name="Mullin B.C."/>
            <person name="Niemann J."/>
            <person name="Pujic P."/>
            <person name="Rawnsley T."/>
            <person name="Rouy Z."/>
            <person name="Schenowitz C."/>
            <person name="Sellstedt A."/>
            <person name="Tavares F."/>
            <person name="Tomkins J.P."/>
            <person name="Vallenet D."/>
            <person name="Valverde C."/>
            <person name="Wall L.G."/>
            <person name="Wang Y."/>
            <person name="Medigue C."/>
            <person name="Benson D.R."/>
        </authorList>
    </citation>
    <scope>NUCLEOTIDE SEQUENCE [LARGE SCALE GENOMIC DNA]</scope>
    <source>
        <strain evidence="2">DSM 45986 / CECT 9034 / ACN14a</strain>
    </source>
</reference>
<dbReference type="Gene3D" id="6.10.140.2080">
    <property type="match status" value="1"/>
</dbReference>
<sequence length="100" mass="10596">MLASIIQWLRAGYPDGVPERDYLPLFALLRRKLTGDEVTAIADALTTNGDSASALAIRTAIADVTHDTPLEGDIARVSARLAAGGWPLASPSRPRPATET</sequence>